<accession>A0A1F7YRN8</accession>
<comment type="caution">
    <text evidence="1">The sequence shown here is derived from an EMBL/GenBank/DDBJ whole genome shotgun (WGS) entry which is preliminary data.</text>
</comment>
<evidence type="ECO:0000313" key="1">
    <source>
        <dbReference type="EMBL" id="OGM29994.1"/>
    </source>
</evidence>
<dbReference type="Proteomes" id="UP000177263">
    <property type="component" value="Unassembled WGS sequence"/>
</dbReference>
<dbReference type="EMBL" id="MGGM01000006">
    <property type="protein sequence ID" value="OGM29994.1"/>
    <property type="molecule type" value="Genomic_DNA"/>
</dbReference>
<proteinExistence type="predicted"/>
<protein>
    <recommendedName>
        <fullName evidence="3">PepSY domain-containing protein</fullName>
    </recommendedName>
</protein>
<evidence type="ECO:0008006" key="3">
    <source>
        <dbReference type="Google" id="ProtNLM"/>
    </source>
</evidence>
<dbReference type="STRING" id="1802500.A2801_00550"/>
<evidence type="ECO:0000313" key="2">
    <source>
        <dbReference type="Proteomes" id="UP000177263"/>
    </source>
</evidence>
<reference evidence="1 2" key="1">
    <citation type="journal article" date="2016" name="Nat. Commun.">
        <title>Thousands of microbial genomes shed light on interconnected biogeochemical processes in an aquifer system.</title>
        <authorList>
            <person name="Anantharaman K."/>
            <person name="Brown C.T."/>
            <person name="Hug L.A."/>
            <person name="Sharon I."/>
            <person name="Castelle C.J."/>
            <person name="Probst A.J."/>
            <person name="Thomas B.C."/>
            <person name="Singh A."/>
            <person name="Wilkins M.J."/>
            <person name="Karaoz U."/>
            <person name="Brodie E.L."/>
            <person name="Williams K.H."/>
            <person name="Hubbard S.S."/>
            <person name="Banfield J.F."/>
        </authorList>
    </citation>
    <scope>NUCLEOTIDE SEQUENCE [LARGE SCALE GENOMIC DNA]</scope>
</reference>
<gene>
    <name evidence="1" type="ORF">A2801_00550</name>
</gene>
<organism evidence="1 2">
    <name type="scientific">Candidatus Woesebacteria bacterium RIFCSPHIGHO2_01_FULL_41_10</name>
    <dbReference type="NCBI Taxonomy" id="1802500"/>
    <lineage>
        <taxon>Bacteria</taxon>
        <taxon>Candidatus Woeseibacteriota</taxon>
    </lineage>
</organism>
<name>A0A1F7YRN8_9BACT</name>
<sequence>MKKLILLLVIVLIFGLVFFKPKTAKEQAVDNVKKLPEVQQYLKDVPNGKVEVDSEEEGQINIHVYEIKDDHTATFNWYRVDVESGKMEPQF</sequence>
<dbReference type="AlphaFoldDB" id="A0A1F7YRN8"/>